<keyword evidence="3 7" id="KW-0812">Transmembrane</keyword>
<evidence type="ECO:0000256" key="3">
    <source>
        <dbReference type="ARBA" id="ARBA00022692"/>
    </source>
</evidence>
<feature type="transmembrane region" description="Helical" evidence="7">
    <location>
        <begin position="362"/>
        <end position="384"/>
    </location>
</feature>
<evidence type="ECO:0000256" key="4">
    <source>
        <dbReference type="ARBA" id="ARBA00022989"/>
    </source>
</evidence>
<dbReference type="InterPro" id="IPR001898">
    <property type="entry name" value="SLC13A/DASS"/>
</dbReference>
<sequence>MDMETISTFAKKLWCVKKQLIIFLTPLIFLPLLFGLPEKEGKCLYVVLLMAVFWCTEALPLAVTAMLPVCLFPTMGILQSKIVCPQYFLDTNFLFLSGLVMASAIEEWGLHRRIALKVLKIVGVKPAWLILGMMITSAFLSMWLSNTATTAMMLPIANAILESLFGDLATLKENCKLKDETEGEEWCRVSPTVPSGEKIQNYNWSNRRTTEEIRTESEYQMKVWKGFMICIPYAASIGGTATLTGTAPNLILIGQLKSYFPECDLINFGSWFAFSFPLMVLFLILSWLWISFLYGGLNTRLCVRKQDERAQAERKAQAVIEDDYRKLGPINFAEGAIGFFFILFAVLLFTRDPKFVTGWSKFFNKGYVSDATTGVIIVSILFIFPSQKPSLSWWFDSRASNTSYVPLLSWRKAQECVPWNIILLLGGGFAMAKGCEESGLAAWLGSYLQPIAQVPPAVAVMFITAFVACFTEFASNTATIIIFLPVIAELAMFVNVNPLYFMIPATIGCSFAFMLPVSTPPNSIAFASGHLLVKDMVKTGFVMNILGILSVSLAINTWGRAMFSLETYPDWARQENMSSTVPHVQFPSVSPFNLTGL</sequence>
<dbReference type="Bgee" id="ENSELUG00000024045">
    <property type="expression patterns" value="Expressed in mesonephros and 8 other cell types or tissues"/>
</dbReference>
<dbReference type="CDD" id="cd01115">
    <property type="entry name" value="SLC13_permease"/>
    <property type="match status" value="1"/>
</dbReference>
<gene>
    <name evidence="8" type="primary">SLC13A3</name>
</gene>
<dbReference type="Pfam" id="PF00939">
    <property type="entry name" value="Na_sulph_symp"/>
    <property type="match status" value="1"/>
</dbReference>
<feature type="transmembrane region" description="Helical" evidence="7">
    <location>
        <begin position="226"/>
        <end position="253"/>
    </location>
</feature>
<dbReference type="PANTHER" id="PTHR10283">
    <property type="entry name" value="SOLUTE CARRIER FAMILY 13 MEMBER"/>
    <property type="match status" value="1"/>
</dbReference>
<organism evidence="8 9">
    <name type="scientific">Esox lucius</name>
    <name type="common">Northern pike</name>
    <dbReference type="NCBI Taxonomy" id="8010"/>
    <lineage>
        <taxon>Eukaryota</taxon>
        <taxon>Metazoa</taxon>
        <taxon>Chordata</taxon>
        <taxon>Craniata</taxon>
        <taxon>Vertebrata</taxon>
        <taxon>Euteleostomi</taxon>
        <taxon>Actinopterygii</taxon>
        <taxon>Neopterygii</taxon>
        <taxon>Teleostei</taxon>
        <taxon>Protacanthopterygii</taxon>
        <taxon>Esociformes</taxon>
        <taxon>Esocidae</taxon>
        <taxon>Esox</taxon>
    </lineage>
</organism>
<reference evidence="8" key="2">
    <citation type="submission" date="2020-02" db="EMBL/GenBank/DDBJ databases">
        <title>Esox lucius (northern pike) genome, fEsoLuc1, primary haplotype.</title>
        <authorList>
            <person name="Myers G."/>
            <person name="Karagic N."/>
            <person name="Meyer A."/>
            <person name="Pippel M."/>
            <person name="Reichard M."/>
            <person name="Winkler S."/>
            <person name="Tracey A."/>
            <person name="Sims Y."/>
            <person name="Howe K."/>
            <person name="Rhie A."/>
            <person name="Formenti G."/>
            <person name="Durbin R."/>
            <person name="Fedrigo O."/>
            <person name="Jarvis E.D."/>
        </authorList>
    </citation>
    <scope>NUCLEOTIDE SEQUENCE [LARGE SCALE GENOMIC DNA]</scope>
</reference>
<dbReference type="GO" id="GO:0015141">
    <property type="term" value="F:succinate transmembrane transporter activity"/>
    <property type="evidence" value="ECO:0007669"/>
    <property type="project" value="TreeGrafter"/>
</dbReference>
<dbReference type="GO" id="GO:0017153">
    <property type="term" value="F:sodium:dicarboxylate symporter activity"/>
    <property type="evidence" value="ECO:0007669"/>
    <property type="project" value="TreeGrafter"/>
</dbReference>
<feature type="transmembrane region" description="Helical" evidence="7">
    <location>
        <begin position="126"/>
        <end position="144"/>
    </location>
</feature>
<keyword evidence="6" id="KW-0813">Transport</keyword>
<reference evidence="9" key="1">
    <citation type="journal article" date="2014" name="PLoS ONE">
        <title>The genome and linkage map of the northern pike (Esox lucius): conserved synteny revealed between the salmonid sister group and the Neoteleostei.</title>
        <authorList>
            <person name="Rondeau E.B."/>
            <person name="Minkley D.R."/>
            <person name="Leong J.S."/>
            <person name="Messmer A.M."/>
            <person name="Jantzen J.R."/>
            <person name="von Schalburg K.R."/>
            <person name="Lemon C."/>
            <person name="Bird N.H."/>
            <person name="Koop B.F."/>
        </authorList>
    </citation>
    <scope>NUCLEOTIDE SEQUENCE</scope>
</reference>
<evidence type="ECO:0000313" key="9">
    <source>
        <dbReference type="Proteomes" id="UP000265140"/>
    </source>
</evidence>
<accession>A0A6Q2XYT5</accession>
<feature type="transmembrane region" description="Helical" evidence="7">
    <location>
        <begin position="265"/>
        <end position="290"/>
    </location>
</feature>
<feature type="transmembrane region" description="Helical" evidence="7">
    <location>
        <begin position="43"/>
        <end position="67"/>
    </location>
</feature>
<dbReference type="GO" id="GO:0005886">
    <property type="term" value="C:plasma membrane"/>
    <property type="evidence" value="ECO:0007669"/>
    <property type="project" value="TreeGrafter"/>
</dbReference>
<dbReference type="PANTHER" id="PTHR10283:SF62">
    <property type="entry name" value="NA(+)_DICARBOXYLATE COTRANSPORTER 3"/>
    <property type="match status" value="1"/>
</dbReference>
<feature type="transmembrane region" description="Helical" evidence="7">
    <location>
        <begin position="332"/>
        <end position="350"/>
    </location>
</feature>
<proteinExistence type="inferred from homology"/>
<evidence type="ECO:0008006" key="10">
    <source>
        <dbReference type="Google" id="ProtNLM"/>
    </source>
</evidence>
<keyword evidence="6" id="KW-0406">Ion transport</keyword>
<reference evidence="8" key="3">
    <citation type="submission" date="2025-08" db="UniProtKB">
        <authorList>
            <consortium name="Ensembl"/>
        </authorList>
    </citation>
    <scope>IDENTIFICATION</scope>
</reference>
<evidence type="ECO:0000313" key="8">
    <source>
        <dbReference type="Ensembl" id="ENSELUP00000058402.2"/>
    </source>
</evidence>
<evidence type="ECO:0000256" key="7">
    <source>
        <dbReference type="SAM" id="Phobius"/>
    </source>
</evidence>
<dbReference type="GeneTree" id="ENSGT01030000234550"/>
<keyword evidence="5 7" id="KW-0472">Membrane</keyword>
<feature type="transmembrane region" description="Helical" evidence="7">
    <location>
        <begin position="20"/>
        <end position="36"/>
    </location>
</feature>
<protein>
    <recommendedName>
        <fullName evidence="10">Solute carrier family 13 member 3</fullName>
    </recommendedName>
</protein>
<comment type="subcellular location">
    <subcellularLocation>
        <location evidence="1">Membrane</location>
        <topology evidence="1">Multi-pass membrane protein</topology>
    </subcellularLocation>
</comment>
<keyword evidence="6" id="KW-0915">Sodium</keyword>
<dbReference type="GO" id="GO:0015137">
    <property type="term" value="F:citrate transmembrane transporter activity"/>
    <property type="evidence" value="ECO:0007669"/>
    <property type="project" value="TreeGrafter"/>
</dbReference>
<reference evidence="8" key="4">
    <citation type="submission" date="2025-09" db="UniProtKB">
        <authorList>
            <consortium name="Ensembl"/>
        </authorList>
    </citation>
    <scope>IDENTIFICATION</scope>
</reference>
<evidence type="ECO:0000256" key="5">
    <source>
        <dbReference type="ARBA" id="ARBA00023136"/>
    </source>
</evidence>
<dbReference type="Proteomes" id="UP000265140">
    <property type="component" value="Chromosome 12"/>
</dbReference>
<feature type="transmembrane region" description="Helical" evidence="7">
    <location>
        <begin position="539"/>
        <end position="558"/>
    </location>
</feature>
<evidence type="ECO:0000256" key="1">
    <source>
        <dbReference type="ARBA" id="ARBA00004141"/>
    </source>
</evidence>
<evidence type="ECO:0000256" key="6">
    <source>
        <dbReference type="ARBA" id="ARBA00023201"/>
    </source>
</evidence>
<keyword evidence="6" id="KW-0739">Sodium transport</keyword>
<keyword evidence="9" id="KW-1185">Reference proteome</keyword>
<comment type="similarity">
    <text evidence="2">Belongs to the SLC13A/DASS transporter (TC 2.A.47) family. NADC subfamily.</text>
</comment>
<evidence type="ECO:0000256" key="2">
    <source>
        <dbReference type="ARBA" id="ARBA00006772"/>
    </source>
</evidence>
<dbReference type="AlphaFoldDB" id="A0A6Q2XYT5"/>
<name>A0A6Q2XYT5_ESOLU</name>
<keyword evidence="4 7" id="KW-1133">Transmembrane helix</keyword>
<feature type="transmembrane region" description="Helical" evidence="7">
    <location>
        <begin position="457"/>
        <end position="487"/>
    </location>
</feature>
<dbReference type="Ensembl" id="ENSELUT00000054433.2">
    <property type="protein sequence ID" value="ENSELUP00000058402.2"/>
    <property type="gene ID" value="ENSELUG00000024045.3"/>
</dbReference>